<reference evidence="2" key="1">
    <citation type="submission" date="2022-11" db="EMBL/GenBank/DDBJ databases">
        <authorList>
            <person name="Kikuchi T."/>
        </authorList>
    </citation>
    <scope>NUCLEOTIDE SEQUENCE</scope>
    <source>
        <strain evidence="2">PS1010</strain>
    </source>
</reference>
<dbReference type="EMBL" id="CANHGI010000004">
    <property type="protein sequence ID" value="CAI5449491.1"/>
    <property type="molecule type" value="Genomic_DNA"/>
</dbReference>
<dbReference type="Proteomes" id="UP001152747">
    <property type="component" value="Unassembled WGS sequence"/>
</dbReference>
<sequence>MATFSTTNLSPQQEQHNNKKVPIKIENLMDDYGVMTVCGDGSVSYNNFPYDLGQHAFMNTSYSSICHQQNNHQEFNQFSL</sequence>
<gene>
    <name evidence="2" type="ORF">CAMP_LOCUS12128</name>
</gene>
<organism evidence="2 3">
    <name type="scientific">Caenorhabditis angaria</name>
    <dbReference type="NCBI Taxonomy" id="860376"/>
    <lineage>
        <taxon>Eukaryota</taxon>
        <taxon>Metazoa</taxon>
        <taxon>Ecdysozoa</taxon>
        <taxon>Nematoda</taxon>
        <taxon>Chromadorea</taxon>
        <taxon>Rhabditida</taxon>
        <taxon>Rhabditina</taxon>
        <taxon>Rhabditomorpha</taxon>
        <taxon>Rhabditoidea</taxon>
        <taxon>Rhabditidae</taxon>
        <taxon>Peloderinae</taxon>
        <taxon>Caenorhabditis</taxon>
    </lineage>
</organism>
<keyword evidence="3" id="KW-1185">Reference proteome</keyword>
<feature type="region of interest" description="Disordered" evidence="1">
    <location>
        <begin position="1"/>
        <end position="21"/>
    </location>
</feature>
<protein>
    <submittedName>
        <fullName evidence="2">Uncharacterized protein</fullName>
    </submittedName>
</protein>
<feature type="compositionally biased region" description="Polar residues" evidence="1">
    <location>
        <begin position="1"/>
        <end position="15"/>
    </location>
</feature>
<proteinExistence type="predicted"/>
<name>A0A9P1IRM7_9PELO</name>
<evidence type="ECO:0000256" key="1">
    <source>
        <dbReference type="SAM" id="MobiDB-lite"/>
    </source>
</evidence>
<evidence type="ECO:0000313" key="2">
    <source>
        <dbReference type="EMBL" id="CAI5449491.1"/>
    </source>
</evidence>
<comment type="caution">
    <text evidence="2">The sequence shown here is derived from an EMBL/GenBank/DDBJ whole genome shotgun (WGS) entry which is preliminary data.</text>
</comment>
<evidence type="ECO:0000313" key="3">
    <source>
        <dbReference type="Proteomes" id="UP001152747"/>
    </source>
</evidence>
<accession>A0A9P1IRM7</accession>
<dbReference type="AlphaFoldDB" id="A0A9P1IRM7"/>